<organism evidence="1 2">
    <name type="scientific">Mycena pura</name>
    <dbReference type="NCBI Taxonomy" id="153505"/>
    <lineage>
        <taxon>Eukaryota</taxon>
        <taxon>Fungi</taxon>
        <taxon>Dikarya</taxon>
        <taxon>Basidiomycota</taxon>
        <taxon>Agaricomycotina</taxon>
        <taxon>Agaricomycetes</taxon>
        <taxon>Agaricomycetidae</taxon>
        <taxon>Agaricales</taxon>
        <taxon>Marasmiineae</taxon>
        <taxon>Mycenaceae</taxon>
        <taxon>Mycena</taxon>
    </lineage>
</organism>
<proteinExistence type="predicted"/>
<evidence type="ECO:0000313" key="2">
    <source>
        <dbReference type="Proteomes" id="UP001219525"/>
    </source>
</evidence>
<dbReference type="EMBL" id="JARJCW010000031">
    <property type="protein sequence ID" value="KAJ7209159.1"/>
    <property type="molecule type" value="Genomic_DNA"/>
</dbReference>
<gene>
    <name evidence="1" type="ORF">GGX14DRAFT_395272</name>
</gene>
<sequence>MPSKVRTPRATSTILTRRHACALYREKQVRNLEALNEKARERMALSTPACARASRRYREQNARELAFKQRERRDIEYIKKYGEEALANCNRTRQERRESARAAVELRTWEEAWRDEREKSAAGRLYDPSLNGLTRAANRVVARRRHVLITRAAAAKLRYRNIIQVKHEFQQLLSAIIGVNASTAGVV</sequence>
<keyword evidence="2" id="KW-1185">Reference proteome</keyword>
<reference evidence="1" key="1">
    <citation type="submission" date="2023-03" db="EMBL/GenBank/DDBJ databases">
        <title>Massive genome expansion in bonnet fungi (Mycena s.s.) driven by repeated elements and novel gene families across ecological guilds.</title>
        <authorList>
            <consortium name="Lawrence Berkeley National Laboratory"/>
            <person name="Harder C.B."/>
            <person name="Miyauchi S."/>
            <person name="Viragh M."/>
            <person name="Kuo A."/>
            <person name="Thoen E."/>
            <person name="Andreopoulos B."/>
            <person name="Lu D."/>
            <person name="Skrede I."/>
            <person name="Drula E."/>
            <person name="Henrissat B."/>
            <person name="Morin E."/>
            <person name="Kohler A."/>
            <person name="Barry K."/>
            <person name="LaButti K."/>
            <person name="Morin E."/>
            <person name="Salamov A."/>
            <person name="Lipzen A."/>
            <person name="Mereny Z."/>
            <person name="Hegedus B."/>
            <person name="Baldrian P."/>
            <person name="Stursova M."/>
            <person name="Weitz H."/>
            <person name="Taylor A."/>
            <person name="Grigoriev I.V."/>
            <person name="Nagy L.G."/>
            <person name="Martin F."/>
            <person name="Kauserud H."/>
        </authorList>
    </citation>
    <scope>NUCLEOTIDE SEQUENCE</scope>
    <source>
        <strain evidence="1">9144</strain>
    </source>
</reference>
<comment type="caution">
    <text evidence="1">The sequence shown here is derived from an EMBL/GenBank/DDBJ whole genome shotgun (WGS) entry which is preliminary data.</text>
</comment>
<dbReference type="Proteomes" id="UP001219525">
    <property type="component" value="Unassembled WGS sequence"/>
</dbReference>
<dbReference type="AlphaFoldDB" id="A0AAD6YEL5"/>
<accession>A0AAD6YEL5</accession>
<protein>
    <submittedName>
        <fullName evidence="1">Uncharacterized protein</fullName>
    </submittedName>
</protein>
<evidence type="ECO:0000313" key="1">
    <source>
        <dbReference type="EMBL" id="KAJ7209159.1"/>
    </source>
</evidence>
<name>A0AAD6YEL5_9AGAR</name>